<dbReference type="InterPro" id="IPR017806">
    <property type="entry name" value="EgtB"/>
</dbReference>
<dbReference type="GO" id="GO:0052699">
    <property type="term" value="P:ergothioneine biosynthetic process"/>
    <property type="evidence" value="ECO:0007669"/>
    <property type="project" value="InterPro"/>
</dbReference>
<dbReference type="InterPro" id="IPR042095">
    <property type="entry name" value="SUMF_sf"/>
</dbReference>
<keyword evidence="2" id="KW-0808">Transferase</keyword>
<dbReference type="Pfam" id="PF10017">
    <property type="entry name" value="Methyltransf_33"/>
    <property type="match status" value="1"/>
</dbReference>
<feature type="domain" description="DinB-like" evidence="8">
    <location>
        <begin position="11"/>
        <end position="139"/>
    </location>
</feature>
<dbReference type="InterPro" id="IPR034660">
    <property type="entry name" value="DinB/YfiT-like"/>
</dbReference>
<dbReference type="PANTHER" id="PTHR43397:SF1">
    <property type="entry name" value="ERGOTHIONEINE BIOSYNTHESIS PROTEIN 1"/>
    <property type="match status" value="1"/>
</dbReference>
<evidence type="ECO:0000259" key="8">
    <source>
        <dbReference type="Pfam" id="PF12867"/>
    </source>
</evidence>
<dbReference type="NCBIfam" id="TIGR03440">
    <property type="entry name" value="egtB_TIGR03440"/>
    <property type="match status" value="1"/>
</dbReference>
<gene>
    <name evidence="9" type="ORF">GCM10017655_20300</name>
</gene>
<proteinExistence type="predicted"/>
<reference evidence="9" key="1">
    <citation type="journal article" date="2014" name="Int. J. Syst. Evol. Microbiol.">
        <title>Complete genome sequence of Corynebacterium casei LMG S-19264T (=DSM 44701T), isolated from a smear-ripened cheese.</title>
        <authorList>
            <consortium name="US DOE Joint Genome Institute (JGI-PGF)"/>
            <person name="Walter F."/>
            <person name="Albersmeier A."/>
            <person name="Kalinowski J."/>
            <person name="Ruckert C."/>
        </authorList>
    </citation>
    <scope>NUCLEOTIDE SEQUENCE</scope>
    <source>
        <strain evidence="9">VKM B-2935</strain>
    </source>
</reference>
<keyword evidence="3" id="KW-0560">Oxidoreductase</keyword>
<dbReference type="PANTHER" id="PTHR43397">
    <property type="entry name" value="ERGOTHIONEINE BIOSYNTHESIS PROTEIN 1"/>
    <property type="match status" value="1"/>
</dbReference>
<dbReference type="InterPro" id="IPR035094">
    <property type="entry name" value="EgtD"/>
</dbReference>
<keyword evidence="10" id="KW-1185">Reference proteome</keyword>
<dbReference type="EMBL" id="BSFN01000004">
    <property type="protein sequence ID" value="GLK88968.1"/>
    <property type="molecule type" value="Genomic_DNA"/>
</dbReference>
<dbReference type="InterPro" id="IPR029063">
    <property type="entry name" value="SAM-dependent_MTases_sf"/>
</dbReference>
<dbReference type="InterPro" id="IPR019257">
    <property type="entry name" value="MeTrfase_dom"/>
</dbReference>
<evidence type="ECO:0000256" key="3">
    <source>
        <dbReference type="ARBA" id="ARBA00023002"/>
    </source>
</evidence>
<dbReference type="SUPFAM" id="SSF53335">
    <property type="entry name" value="S-adenosyl-L-methionine-dependent methyltransferases"/>
    <property type="match status" value="1"/>
</dbReference>
<evidence type="ECO:0000313" key="10">
    <source>
        <dbReference type="Proteomes" id="UP001143328"/>
    </source>
</evidence>
<evidence type="ECO:0000256" key="1">
    <source>
        <dbReference type="ARBA" id="ARBA00022603"/>
    </source>
</evidence>
<organism evidence="9 10">
    <name type="scientific">Pseudomonas turukhanskensis</name>
    <dbReference type="NCBI Taxonomy" id="1806536"/>
    <lineage>
        <taxon>Bacteria</taxon>
        <taxon>Pseudomonadati</taxon>
        <taxon>Pseudomonadota</taxon>
        <taxon>Gammaproteobacteria</taxon>
        <taxon>Pseudomonadales</taxon>
        <taxon>Pseudomonadaceae</taxon>
        <taxon>Pseudomonas</taxon>
    </lineage>
</organism>
<dbReference type="SUPFAM" id="SSF56436">
    <property type="entry name" value="C-type lectin-like"/>
    <property type="match status" value="1"/>
</dbReference>
<name>A0A9W6K655_9PSED</name>
<dbReference type="InterPro" id="IPR005532">
    <property type="entry name" value="SUMF_dom"/>
</dbReference>
<feature type="domain" description="Sulfatase-modifying factor enzyme-like" evidence="6">
    <location>
        <begin position="176"/>
        <end position="310"/>
    </location>
</feature>
<dbReference type="NCBIfam" id="TIGR03438">
    <property type="entry name" value="egtD_ergothio"/>
    <property type="match status" value="1"/>
</dbReference>
<dbReference type="GO" id="GO:0008168">
    <property type="term" value="F:methyltransferase activity"/>
    <property type="evidence" value="ECO:0007669"/>
    <property type="project" value="UniProtKB-KW"/>
</dbReference>
<dbReference type="RefSeq" id="WP_271195168.1">
    <property type="nucleotide sequence ID" value="NZ_BSFN01000004.1"/>
</dbReference>
<dbReference type="AlphaFoldDB" id="A0A9W6K655"/>
<dbReference type="GO" id="GO:0032259">
    <property type="term" value="P:methylation"/>
    <property type="evidence" value="ECO:0007669"/>
    <property type="project" value="UniProtKB-KW"/>
</dbReference>
<dbReference type="Gene3D" id="3.40.50.150">
    <property type="entry name" value="Vaccinia Virus protein VP39"/>
    <property type="match status" value="1"/>
</dbReference>
<dbReference type="Pfam" id="PF12867">
    <property type="entry name" value="DinB_2"/>
    <property type="match status" value="1"/>
</dbReference>
<comment type="caution">
    <text evidence="9">The sequence shown here is derived from an EMBL/GenBank/DDBJ whole genome shotgun (WGS) entry which is preliminary data.</text>
</comment>
<evidence type="ECO:0000256" key="4">
    <source>
        <dbReference type="ARBA" id="ARBA00023004"/>
    </source>
</evidence>
<evidence type="ECO:0000256" key="5">
    <source>
        <dbReference type="ARBA" id="ARBA00037882"/>
    </source>
</evidence>
<accession>A0A9W6K655</accession>
<feature type="domain" description="Histidine-specific methyltransferase SAM-dependent" evidence="7">
    <location>
        <begin position="407"/>
        <end position="706"/>
    </location>
</feature>
<dbReference type="InterPro" id="IPR016187">
    <property type="entry name" value="CTDL_fold"/>
</dbReference>
<sequence>MNTSLLERYLHVRRQTESLIAPLSDEDMVVQSMPDASPAKWHIAHTTWFFETFLLKEHLQGYQVFDPSFAFLFNSYYEALGPRQPRPQRGMLSRPSIARVRDYRRHVDEHMQGLLSSPLAAGLPALIELGLAHEQQHQELLLMDVLHLFSLSPLKPAYATNWREPSGDRHGHFQLMAGGMVELGHIGDEFSFDNENPRHATWLQPFEISDRLVSNGEWLAFMSAGGYNRVELWLSEGWTTVQTEGWEAPLYWQRNARGWQQMSLAGLREIDPAAPVMHISYYEACAYASWAEARLPTETEWEIAARSGLLEQIEDSAWQWTQSAYAPYPGFRPANSAVGEYNGKFMVSQLVLRGGSCVTPPGHSRLSYRNFFYPGQRWMFSGLRLARDLPSAHESDTAGTANYTSAFAQDVRAGLGKAEKSLAPKYFYDAAGSELFEAICRTREYYPTRAETALLKDIAQDLSACIPDGAALIEFGSGASLKTRLVLEASPQLDVYIPLDISESALRNATVQLQKDYPALWVAPEVGDFCHLADLPMPARTRPRVAFFPGSTLGNFCQQDSVDFLRSVRRFLGQDARLIVGLDMLKDISTLEAAYDDADGITAQFNKNLLARINRELGGTFNLEQFLHVAEWNPERSCMEMFLVSTQEQQVEAAEQIFHFAEGERLHTECSHKYTPESIQRLAESAGWTLERQWLSPAPQVGIFLLHG</sequence>
<dbReference type="SUPFAM" id="SSF109854">
    <property type="entry name" value="DinB/YfiT-like putative metalloenzymes"/>
    <property type="match status" value="1"/>
</dbReference>
<evidence type="ECO:0000259" key="7">
    <source>
        <dbReference type="Pfam" id="PF10017"/>
    </source>
</evidence>
<evidence type="ECO:0000313" key="9">
    <source>
        <dbReference type="EMBL" id="GLK88968.1"/>
    </source>
</evidence>
<dbReference type="InterPro" id="IPR024775">
    <property type="entry name" value="DinB-like"/>
</dbReference>
<protein>
    <recommendedName>
        <fullName evidence="11">Methyltransferase</fullName>
    </recommendedName>
</protein>
<keyword evidence="1" id="KW-0489">Methyltransferase</keyword>
<comment type="pathway">
    <text evidence="5">Amino-acid biosynthesis; ergothioneine biosynthesis.</text>
</comment>
<dbReference type="Gene3D" id="3.90.1580.10">
    <property type="entry name" value="paralog of FGE (formylglycine-generating enzyme)"/>
    <property type="match status" value="2"/>
</dbReference>
<reference evidence="9" key="2">
    <citation type="submission" date="2023-01" db="EMBL/GenBank/DDBJ databases">
        <authorList>
            <person name="Sun Q."/>
            <person name="Evtushenko L."/>
        </authorList>
    </citation>
    <scope>NUCLEOTIDE SEQUENCE</scope>
    <source>
        <strain evidence="9">VKM B-2935</strain>
    </source>
</reference>
<keyword evidence="4" id="KW-0408">Iron</keyword>
<evidence type="ECO:0000256" key="2">
    <source>
        <dbReference type="ARBA" id="ARBA00022679"/>
    </source>
</evidence>
<dbReference type="Proteomes" id="UP001143328">
    <property type="component" value="Unassembled WGS sequence"/>
</dbReference>
<dbReference type="InterPro" id="IPR051128">
    <property type="entry name" value="EgtD_Methyltrsf_superfamily"/>
</dbReference>
<dbReference type="Pfam" id="PF03781">
    <property type="entry name" value="FGE-sulfatase"/>
    <property type="match status" value="1"/>
</dbReference>
<evidence type="ECO:0000259" key="6">
    <source>
        <dbReference type="Pfam" id="PF03781"/>
    </source>
</evidence>
<evidence type="ECO:0008006" key="11">
    <source>
        <dbReference type="Google" id="ProtNLM"/>
    </source>
</evidence>